<dbReference type="InterPro" id="IPR037523">
    <property type="entry name" value="VOC_core"/>
</dbReference>
<dbReference type="OrthoDB" id="18302at2759"/>
<evidence type="ECO:0000313" key="9">
    <source>
        <dbReference type="Proteomes" id="UP000036947"/>
    </source>
</evidence>
<keyword evidence="9" id="KW-1185">Reference proteome</keyword>
<dbReference type="GO" id="GO:0046677">
    <property type="term" value="P:response to antibiotic"/>
    <property type="evidence" value="ECO:0007669"/>
    <property type="project" value="UniProtKB-KW"/>
</dbReference>
<dbReference type="PANTHER" id="PTHR16255">
    <property type="entry name" value="REQUIRED FOR MEIOTIC NUCLEAR DIVISION PROTEIN 1 HOMOLOG"/>
    <property type="match status" value="1"/>
</dbReference>
<feature type="region of interest" description="Disordered" evidence="5">
    <location>
        <begin position="348"/>
        <end position="409"/>
    </location>
</feature>
<proteinExistence type="inferred from homology"/>
<comment type="similarity">
    <text evidence="2">Belongs to the bleomycin resistance protein family.</text>
</comment>
<dbReference type="Proteomes" id="UP000036947">
    <property type="component" value="Unassembled WGS sequence"/>
</dbReference>
<dbReference type="Pfam" id="PF19581">
    <property type="entry name" value="Glyoxalase_7"/>
    <property type="match status" value="1"/>
</dbReference>
<dbReference type="InterPro" id="IPR051624">
    <property type="entry name" value="RMD1/Sad1-interacting"/>
</dbReference>
<feature type="compositionally biased region" description="Basic and acidic residues" evidence="5">
    <location>
        <begin position="376"/>
        <end position="396"/>
    </location>
</feature>
<evidence type="ECO:0000256" key="3">
    <source>
        <dbReference type="ARBA" id="ARBA00021572"/>
    </source>
</evidence>
<feature type="compositionally biased region" description="Low complexity" evidence="5">
    <location>
        <begin position="201"/>
        <end position="212"/>
    </location>
</feature>
<feature type="domain" description="VOC" evidence="7">
    <location>
        <begin position="4"/>
        <end position="122"/>
    </location>
</feature>
<evidence type="ECO:0000256" key="6">
    <source>
        <dbReference type="SAM" id="Phobius"/>
    </source>
</evidence>
<feature type="region of interest" description="Disordered" evidence="5">
    <location>
        <begin position="123"/>
        <end position="169"/>
    </location>
</feature>
<dbReference type="EMBL" id="LFRF01000001">
    <property type="protein sequence ID" value="KND94756.1"/>
    <property type="molecule type" value="Genomic_DNA"/>
</dbReference>
<dbReference type="PANTHER" id="PTHR16255:SF15">
    <property type="entry name" value="SPORULATION PROTEIN RMD1"/>
    <property type="match status" value="1"/>
</dbReference>
<dbReference type="STRING" id="1163406.A0A0L0NKV4"/>
<dbReference type="SUPFAM" id="SSF54593">
    <property type="entry name" value="Glyoxalase/Bleomycin resistance protein/Dihydroxybiphenyl dioxygenase"/>
    <property type="match status" value="1"/>
</dbReference>
<dbReference type="Pfam" id="PF02582">
    <property type="entry name" value="DUF155"/>
    <property type="match status" value="1"/>
</dbReference>
<feature type="region of interest" description="Disordered" evidence="5">
    <location>
        <begin position="189"/>
        <end position="213"/>
    </location>
</feature>
<dbReference type="CDD" id="cd08349">
    <property type="entry name" value="BLMA_like"/>
    <property type="match status" value="1"/>
</dbReference>
<feature type="compositionally biased region" description="Basic and acidic residues" evidence="5">
    <location>
        <begin position="354"/>
        <end position="369"/>
    </location>
</feature>
<feature type="compositionally biased region" description="Basic and acidic residues" evidence="5">
    <location>
        <begin position="123"/>
        <end position="146"/>
    </location>
</feature>
<comment type="caution">
    <text evidence="8">The sequence shown here is derived from an EMBL/GenBank/DDBJ whole genome shotgun (WGS) entry which is preliminary data.</text>
</comment>
<gene>
    <name evidence="8" type="ORF">TOPH_00550</name>
</gene>
<evidence type="ECO:0000256" key="1">
    <source>
        <dbReference type="ARBA" id="ARBA00008306"/>
    </source>
</evidence>
<keyword evidence="6" id="KW-0472">Membrane</keyword>
<evidence type="ECO:0000256" key="2">
    <source>
        <dbReference type="ARBA" id="ARBA00011051"/>
    </source>
</evidence>
<dbReference type="AlphaFoldDB" id="A0A0L0NKV4"/>
<evidence type="ECO:0000313" key="8">
    <source>
        <dbReference type="EMBL" id="KND94756.1"/>
    </source>
</evidence>
<dbReference type="PROSITE" id="PS51819">
    <property type="entry name" value="VOC"/>
    <property type="match status" value="1"/>
</dbReference>
<protein>
    <recommendedName>
        <fullName evidence="3">Bleomycin resistance protein</fullName>
    </recommendedName>
</protein>
<feature type="compositionally biased region" description="Low complexity" evidence="5">
    <location>
        <begin position="147"/>
        <end position="159"/>
    </location>
</feature>
<keyword evidence="6" id="KW-0812">Transmembrane</keyword>
<feature type="transmembrane region" description="Helical" evidence="6">
    <location>
        <begin position="646"/>
        <end position="669"/>
    </location>
</feature>
<reference evidence="8 9" key="1">
    <citation type="journal article" date="2015" name="BMC Genomics">
        <title>The genome of the truffle-parasite Tolypocladium ophioglossoides and the evolution of antifungal peptaibiotics.</title>
        <authorList>
            <person name="Quandt C.A."/>
            <person name="Bushley K.E."/>
            <person name="Spatafora J.W."/>
        </authorList>
    </citation>
    <scope>NUCLEOTIDE SEQUENCE [LARGE SCALE GENOMIC DNA]</scope>
    <source>
        <strain evidence="8 9">CBS 100239</strain>
    </source>
</reference>
<dbReference type="InterPro" id="IPR029068">
    <property type="entry name" value="Glyas_Bleomycin-R_OHBP_Dase"/>
</dbReference>
<sequence length="672" mass="75365">MAIEFQSVVPIFRIFDVAKADEFYLGYLGFKVDWDHRFDDNAPLYRQVSRGDLVLHLSEHHGDGSPGVQVRVTMKGIAELHRELINKGYRYMRPGIEEGPAAGAREMGVIDPFGNQIRFCEDGEEKKGAKRDTHPRYALDDMEPRSTNENTPLLPTTTSASADNRPRNLRTVTFSADPVTRTFEPEPHLIHSSRSQHAHASHAAASTGSTAGPPVLAVLNNRLRRRNSHGAIPTVLQAPVAAKIGPQRSTKKTEKLKLLPNPDIEDGEDEESGRDVYSQYTRIKDPTARRDAARLGKGDRDRLPRVTAYCTANRYEMEGLVRFLKGRGKTLGANPKLIDECIYSPYAYSKPAGKSHDDPVRTYERRHSTGGETIDDESRRQEVRAGLHDSSRHDSGYGDEFSVDDGHQDADVGQLNSEQLLGPSVSEDAPVSESIPDFDIQVHTPEVFLFDYGVVVIWGMSESQEVKFLKDIAKFEVEKLAPDDVETEHFNFYYTREYQARIYNDFITLRDKNNYMTKLAISHALAQSVKTSLFEELIASTIDTCKDIPTQIALTGKIALSRSQINMQIGELFILRINIHLNGSVLDTPELFWVEPQLEPVYQAVRSYLEMDQRVGLLTERLDVIADLLAVLKDQLSHGHGEKLEWIVIVLIAMEIVVAAVNIVVDIYAGEA</sequence>
<accession>A0A0L0NKV4</accession>
<keyword evidence="4" id="KW-0046">Antibiotic resistance</keyword>
<dbReference type="InterPro" id="IPR003734">
    <property type="entry name" value="DUF155"/>
</dbReference>
<name>A0A0L0NKV4_TOLOC</name>
<evidence type="ECO:0000256" key="4">
    <source>
        <dbReference type="ARBA" id="ARBA00023251"/>
    </source>
</evidence>
<evidence type="ECO:0000259" key="7">
    <source>
        <dbReference type="PROSITE" id="PS51819"/>
    </source>
</evidence>
<keyword evidence="6" id="KW-1133">Transmembrane helix</keyword>
<comment type="similarity">
    <text evidence="1">Belongs to the RMD1/sif2 family.</text>
</comment>
<dbReference type="Gene3D" id="3.10.180.10">
    <property type="entry name" value="2,3-Dihydroxybiphenyl 1,2-Dioxygenase, domain 1"/>
    <property type="match status" value="1"/>
</dbReference>
<organism evidence="8 9">
    <name type="scientific">Tolypocladium ophioglossoides (strain CBS 100239)</name>
    <name type="common">Snaketongue truffleclub</name>
    <name type="synonym">Elaphocordyceps ophioglossoides</name>
    <dbReference type="NCBI Taxonomy" id="1163406"/>
    <lineage>
        <taxon>Eukaryota</taxon>
        <taxon>Fungi</taxon>
        <taxon>Dikarya</taxon>
        <taxon>Ascomycota</taxon>
        <taxon>Pezizomycotina</taxon>
        <taxon>Sordariomycetes</taxon>
        <taxon>Hypocreomycetidae</taxon>
        <taxon>Hypocreales</taxon>
        <taxon>Ophiocordycipitaceae</taxon>
        <taxon>Tolypocladium</taxon>
    </lineage>
</organism>
<dbReference type="InterPro" id="IPR000335">
    <property type="entry name" value="Bleomycin-R"/>
</dbReference>
<dbReference type="GO" id="GO:0005739">
    <property type="term" value="C:mitochondrion"/>
    <property type="evidence" value="ECO:0007669"/>
    <property type="project" value="UniProtKB-ARBA"/>
</dbReference>
<evidence type="ECO:0000256" key="5">
    <source>
        <dbReference type="SAM" id="MobiDB-lite"/>
    </source>
</evidence>